<sequence>MTTVVNLYLVGEQSPNRLPFDASSHHTFDDLKTSVAASFSIARPHSISFHGPTSQLEKLEDFKHQDGDVGVMIDGLPVKSPLGPSGMPFVGNHFEIYPDHMGNHDRLFERYGSVIKTVNIGTTTYLTNDPRVSEVALGESQYFTKTTSDPSHPLHHMADDTALFTCDTSSPAFKTVHKFVPPGMSPKAAQRHVPGMQKAVESCFGVFDELDDKELAFNTYQYMFKLAGQIIYRVVLGLDTAHFASINSPPYEIIRLLGEYLSLMKQTSLSPQWYKWLPYGKVHRIAKVRARLVQLVEQAVTVCEPGGEHGEDMPIQQAAMTATCVADYLKRAVDEQGKKLPHEYLISNLSVLLGAGLNTSSSLLSWLIYALTRYPGNQDRLVQELIDHGADPAKPCATSGWDASQVLALPFLDPFLKETQRMHSPTFQTARNTKQDVIVPGGWRIPAGSVVIPTFPAMHKHKDHWDNPERFDPDRWLDTAAQAARHRMAYTPFAAGPRGCVGFNIAQLEAKMALANLVFRYEFFDASREPVVYDPEFVVIRPVNSYVRAVRRKTWPEKSKS</sequence>
<evidence type="ECO:0000256" key="3">
    <source>
        <dbReference type="ARBA" id="ARBA00022617"/>
    </source>
</evidence>
<keyword evidence="9" id="KW-1185">Reference proteome</keyword>
<evidence type="ECO:0000256" key="4">
    <source>
        <dbReference type="ARBA" id="ARBA00022723"/>
    </source>
</evidence>
<name>A0A507AQF2_9PEZI</name>
<dbReference type="GO" id="GO:0004497">
    <property type="term" value="F:monooxygenase activity"/>
    <property type="evidence" value="ECO:0007669"/>
    <property type="project" value="UniProtKB-KW"/>
</dbReference>
<dbReference type="GeneID" id="41978441"/>
<dbReference type="FunFam" id="1.10.630.10:FF:000090">
    <property type="entry name" value="Cytochrome P450 monooxygenase"/>
    <property type="match status" value="1"/>
</dbReference>
<dbReference type="PRINTS" id="PR00465">
    <property type="entry name" value="EP450IV"/>
</dbReference>
<evidence type="ECO:0000313" key="8">
    <source>
        <dbReference type="EMBL" id="TPX07099.1"/>
    </source>
</evidence>
<dbReference type="RefSeq" id="XP_030988810.1">
    <property type="nucleotide sequence ID" value="XM_031133675.1"/>
</dbReference>
<dbReference type="STRING" id="1093900.A0A507AQF2"/>
<evidence type="ECO:0008006" key="10">
    <source>
        <dbReference type="Google" id="ProtNLM"/>
    </source>
</evidence>
<evidence type="ECO:0000256" key="2">
    <source>
        <dbReference type="ARBA" id="ARBA00010617"/>
    </source>
</evidence>
<dbReference type="Pfam" id="PF00067">
    <property type="entry name" value="p450"/>
    <property type="match status" value="1"/>
</dbReference>
<dbReference type="GO" id="GO:0020037">
    <property type="term" value="F:heme binding"/>
    <property type="evidence" value="ECO:0007669"/>
    <property type="project" value="InterPro"/>
</dbReference>
<dbReference type="Gene3D" id="1.10.630.10">
    <property type="entry name" value="Cytochrome P450"/>
    <property type="match status" value="1"/>
</dbReference>
<keyword evidence="5 7" id="KW-0408">Iron</keyword>
<dbReference type="PANTHER" id="PTHR24305">
    <property type="entry name" value="CYTOCHROME P450"/>
    <property type="match status" value="1"/>
</dbReference>
<dbReference type="PANTHER" id="PTHR24305:SF87">
    <property type="entry name" value="CYTOCHROME P450 MONOOXYGENASE ALND-RELATED"/>
    <property type="match status" value="1"/>
</dbReference>
<protein>
    <recommendedName>
        <fullName evidence="10">Cytochrome P450</fullName>
    </recommendedName>
</protein>
<dbReference type="AlphaFoldDB" id="A0A507AQF2"/>
<comment type="caution">
    <text evidence="8">The sequence shown here is derived from an EMBL/GenBank/DDBJ whole genome shotgun (WGS) entry which is preliminary data.</text>
</comment>
<reference evidence="8 9" key="1">
    <citation type="submission" date="2019-06" db="EMBL/GenBank/DDBJ databases">
        <title>Draft genome sequence of the filamentous fungus Phialemoniopsis curvata isolated from diesel fuel.</title>
        <authorList>
            <person name="Varaljay V.A."/>
            <person name="Lyon W.J."/>
            <person name="Crouch A.L."/>
            <person name="Drake C.E."/>
            <person name="Hollomon J.M."/>
            <person name="Nadeau L.J."/>
            <person name="Nunn H.S."/>
            <person name="Stevenson B.S."/>
            <person name="Bojanowski C.L."/>
            <person name="Crookes-Goodson W.J."/>
        </authorList>
    </citation>
    <scope>NUCLEOTIDE SEQUENCE [LARGE SCALE GENOMIC DNA]</scope>
    <source>
        <strain evidence="8 9">D216</strain>
    </source>
</reference>
<keyword evidence="3 7" id="KW-0349">Heme</keyword>
<dbReference type="SUPFAM" id="SSF48264">
    <property type="entry name" value="Cytochrome P450"/>
    <property type="match status" value="1"/>
</dbReference>
<dbReference type="InterPro" id="IPR002403">
    <property type="entry name" value="Cyt_P450_E_grp-IV"/>
</dbReference>
<dbReference type="EMBL" id="SKBQ01000095">
    <property type="protein sequence ID" value="TPX07099.1"/>
    <property type="molecule type" value="Genomic_DNA"/>
</dbReference>
<keyword evidence="6" id="KW-0560">Oxidoreductase</keyword>
<comment type="similarity">
    <text evidence="2">Belongs to the cytochrome P450 family.</text>
</comment>
<accession>A0A507AQF2</accession>
<evidence type="ECO:0000256" key="6">
    <source>
        <dbReference type="ARBA" id="ARBA00023033"/>
    </source>
</evidence>
<feature type="binding site" description="axial binding residue" evidence="7">
    <location>
        <position position="500"/>
    </location>
    <ligand>
        <name>heme</name>
        <dbReference type="ChEBI" id="CHEBI:30413"/>
    </ligand>
    <ligandPart>
        <name>Fe</name>
        <dbReference type="ChEBI" id="CHEBI:18248"/>
    </ligandPart>
</feature>
<evidence type="ECO:0000256" key="5">
    <source>
        <dbReference type="ARBA" id="ARBA00023004"/>
    </source>
</evidence>
<evidence type="ECO:0000256" key="7">
    <source>
        <dbReference type="PIRSR" id="PIRSR602403-1"/>
    </source>
</evidence>
<dbReference type="InterPro" id="IPR036396">
    <property type="entry name" value="Cyt_P450_sf"/>
</dbReference>
<dbReference type="Proteomes" id="UP000319257">
    <property type="component" value="Unassembled WGS sequence"/>
</dbReference>
<organism evidence="8 9">
    <name type="scientific">Thyridium curvatum</name>
    <dbReference type="NCBI Taxonomy" id="1093900"/>
    <lineage>
        <taxon>Eukaryota</taxon>
        <taxon>Fungi</taxon>
        <taxon>Dikarya</taxon>
        <taxon>Ascomycota</taxon>
        <taxon>Pezizomycotina</taxon>
        <taxon>Sordariomycetes</taxon>
        <taxon>Sordariomycetidae</taxon>
        <taxon>Thyridiales</taxon>
        <taxon>Thyridiaceae</taxon>
        <taxon>Thyridium</taxon>
    </lineage>
</organism>
<gene>
    <name evidence="8" type="ORF">E0L32_010994</name>
</gene>
<keyword evidence="6" id="KW-0503">Monooxygenase</keyword>
<dbReference type="OrthoDB" id="1470350at2759"/>
<proteinExistence type="inferred from homology"/>
<comment type="cofactor">
    <cofactor evidence="1 7">
        <name>heme</name>
        <dbReference type="ChEBI" id="CHEBI:30413"/>
    </cofactor>
</comment>
<dbReference type="GO" id="GO:0005506">
    <property type="term" value="F:iron ion binding"/>
    <property type="evidence" value="ECO:0007669"/>
    <property type="project" value="InterPro"/>
</dbReference>
<dbReference type="InterPro" id="IPR050121">
    <property type="entry name" value="Cytochrome_P450_monoxygenase"/>
</dbReference>
<dbReference type="InterPro" id="IPR001128">
    <property type="entry name" value="Cyt_P450"/>
</dbReference>
<dbReference type="GO" id="GO:0016705">
    <property type="term" value="F:oxidoreductase activity, acting on paired donors, with incorporation or reduction of molecular oxygen"/>
    <property type="evidence" value="ECO:0007669"/>
    <property type="project" value="InterPro"/>
</dbReference>
<evidence type="ECO:0000313" key="9">
    <source>
        <dbReference type="Proteomes" id="UP000319257"/>
    </source>
</evidence>
<dbReference type="InParanoid" id="A0A507AQF2"/>
<dbReference type="PRINTS" id="PR00385">
    <property type="entry name" value="P450"/>
</dbReference>
<dbReference type="CDD" id="cd00302">
    <property type="entry name" value="cytochrome_P450"/>
    <property type="match status" value="1"/>
</dbReference>
<keyword evidence="4 7" id="KW-0479">Metal-binding</keyword>
<evidence type="ECO:0000256" key="1">
    <source>
        <dbReference type="ARBA" id="ARBA00001971"/>
    </source>
</evidence>